<dbReference type="AlphaFoldDB" id="A0A915JHK7"/>
<dbReference type="Proteomes" id="UP000887565">
    <property type="component" value="Unplaced"/>
</dbReference>
<dbReference type="GO" id="GO:0003723">
    <property type="term" value="F:RNA binding"/>
    <property type="evidence" value="ECO:0007669"/>
    <property type="project" value="TreeGrafter"/>
</dbReference>
<dbReference type="InterPro" id="IPR049621">
    <property type="entry name" value="S1_DHX8_helicase"/>
</dbReference>
<protein>
    <submittedName>
        <fullName evidence="4">S1 motif domain-containing protein</fullName>
    </submittedName>
</protein>
<dbReference type="PANTHER" id="PTHR15838:SF1">
    <property type="entry name" value="ZINC FINGER CCHC DOMAIN-CONTAINING PROTEIN 17"/>
    <property type="match status" value="1"/>
</dbReference>
<evidence type="ECO:0000313" key="4">
    <source>
        <dbReference type="WBParaSite" id="nRc.2.0.1.t25615-RA"/>
    </source>
</evidence>
<dbReference type="InterPro" id="IPR012340">
    <property type="entry name" value="NA-bd_OB-fold"/>
</dbReference>
<dbReference type="Gene3D" id="2.40.50.140">
    <property type="entry name" value="Nucleic acid-binding proteins"/>
    <property type="match status" value="1"/>
</dbReference>
<dbReference type="Pfam" id="PF00575">
    <property type="entry name" value="S1"/>
    <property type="match status" value="1"/>
</dbReference>
<dbReference type="PANTHER" id="PTHR15838">
    <property type="entry name" value="NUCLEOLAR PROTEIN OF 40 KDA"/>
    <property type="match status" value="1"/>
</dbReference>
<dbReference type="WBParaSite" id="nRc.2.0.1.t25615-RA">
    <property type="protein sequence ID" value="nRc.2.0.1.t25615-RA"/>
    <property type="gene ID" value="nRc.2.0.1.g25615"/>
</dbReference>
<feature type="region of interest" description="Disordered" evidence="1">
    <location>
        <begin position="174"/>
        <end position="195"/>
    </location>
</feature>
<evidence type="ECO:0000313" key="3">
    <source>
        <dbReference type="Proteomes" id="UP000887565"/>
    </source>
</evidence>
<dbReference type="SMART" id="SM00316">
    <property type="entry name" value="S1"/>
    <property type="match status" value="1"/>
</dbReference>
<reference evidence="4" key="1">
    <citation type="submission" date="2022-11" db="UniProtKB">
        <authorList>
            <consortium name="WormBaseParasite"/>
        </authorList>
    </citation>
    <scope>IDENTIFICATION</scope>
</reference>
<accession>A0A915JHK7</accession>
<proteinExistence type="predicted"/>
<dbReference type="CDD" id="cd05684">
    <property type="entry name" value="S1_DHX8_helicase"/>
    <property type="match status" value="1"/>
</dbReference>
<organism evidence="3 4">
    <name type="scientific">Romanomermis culicivorax</name>
    <name type="common">Nematode worm</name>
    <dbReference type="NCBI Taxonomy" id="13658"/>
    <lineage>
        <taxon>Eukaryota</taxon>
        <taxon>Metazoa</taxon>
        <taxon>Ecdysozoa</taxon>
        <taxon>Nematoda</taxon>
        <taxon>Enoplea</taxon>
        <taxon>Dorylaimia</taxon>
        <taxon>Mermithida</taxon>
        <taxon>Mermithoidea</taxon>
        <taxon>Mermithidae</taxon>
        <taxon>Romanomermis</taxon>
    </lineage>
</organism>
<evidence type="ECO:0000259" key="2">
    <source>
        <dbReference type="PROSITE" id="PS50126"/>
    </source>
</evidence>
<dbReference type="GO" id="GO:0043489">
    <property type="term" value="P:RNA stabilization"/>
    <property type="evidence" value="ECO:0007669"/>
    <property type="project" value="TreeGrafter"/>
</dbReference>
<keyword evidence="3" id="KW-1185">Reference proteome</keyword>
<dbReference type="FunFam" id="2.40.50.140:FF:000061">
    <property type="entry name" value="ATP-dependent RNA helicase DHX8"/>
    <property type="match status" value="1"/>
</dbReference>
<feature type="domain" description="S1 motif" evidence="2">
    <location>
        <begin position="55"/>
        <end position="125"/>
    </location>
</feature>
<dbReference type="SUPFAM" id="SSF50249">
    <property type="entry name" value="Nucleic acid-binding proteins"/>
    <property type="match status" value="1"/>
</dbReference>
<name>A0A915JHK7_ROMCU</name>
<dbReference type="PROSITE" id="PS50126">
    <property type="entry name" value="S1"/>
    <property type="match status" value="1"/>
</dbReference>
<sequence length="214" mass="24180">MQYQRLVNGSFHDKDYNKRPTICVKKIRSRSRSHGKRLVDVKRTKIDIPEEPEVGEIYRGQISSIRTFGCFVQIFGIRKKVEGLVHISQLKKERVVSAGDVVKRGQKVFVKVLSRVGERTSLSMRDVDQTSGEDLNPHDTNIYRKADADGKNDSAVRNPDRPNHSALQQLGIIGVGGNDSSNAQDVGPTRKKRLTSPERWELQQMRAANCIQIT</sequence>
<dbReference type="InterPro" id="IPR003029">
    <property type="entry name" value="S1_domain"/>
</dbReference>
<evidence type="ECO:0000256" key="1">
    <source>
        <dbReference type="SAM" id="MobiDB-lite"/>
    </source>
</evidence>